<dbReference type="InterPro" id="IPR050624">
    <property type="entry name" value="HTH-type_Tx_Regulator"/>
</dbReference>
<feature type="compositionally biased region" description="Acidic residues" evidence="3">
    <location>
        <begin position="207"/>
        <end position="222"/>
    </location>
</feature>
<keyword evidence="6" id="KW-1185">Reference proteome</keyword>
<accession>A0ABD6ASY8</accession>
<protein>
    <submittedName>
        <fullName evidence="5">TetR/AcrR family transcriptional regulator</fullName>
    </submittedName>
</protein>
<dbReference type="Gene3D" id="1.10.10.60">
    <property type="entry name" value="Homeodomain-like"/>
    <property type="match status" value="1"/>
</dbReference>
<dbReference type="PANTHER" id="PTHR43479">
    <property type="entry name" value="ACREF/ENVCD OPERON REPRESSOR-RELATED"/>
    <property type="match status" value="1"/>
</dbReference>
<evidence type="ECO:0000256" key="1">
    <source>
        <dbReference type="ARBA" id="ARBA00023125"/>
    </source>
</evidence>
<reference evidence="5 6" key="1">
    <citation type="journal article" date="2019" name="Int. J. Syst. Evol. Microbiol.">
        <title>The Global Catalogue of Microorganisms (GCM) 10K type strain sequencing project: providing services to taxonomists for standard genome sequencing and annotation.</title>
        <authorList>
            <consortium name="The Broad Institute Genomics Platform"/>
            <consortium name="The Broad Institute Genome Sequencing Center for Infectious Disease"/>
            <person name="Wu L."/>
            <person name="Ma J."/>
        </authorList>
    </citation>
    <scope>NUCLEOTIDE SEQUENCE [LARGE SCALE GENOMIC DNA]</scope>
    <source>
        <strain evidence="5 6">CGMCC 1.12563</strain>
    </source>
</reference>
<feature type="domain" description="HTH tetR-type" evidence="4">
    <location>
        <begin position="10"/>
        <end position="70"/>
    </location>
</feature>
<feature type="region of interest" description="Disordered" evidence="3">
    <location>
        <begin position="198"/>
        <end position="236"/>
    </location>
</feature>
<dbReference type="Pfam" id="PF00440">
    <property type="entry name" value="TetR_N"/>
    <property type="match status" value="1"/>
</dbReference>
<dbReference type="GO" id="GO:0003677">
    <property type="term" value="F:DNA binding"/>
    <property type="evidence" value="ECO:0007669"/>
    <property type="project" value="UniProtKB-UniRule"/>
</dbReference>
<feature type="DNA-binding region" description="H-T-H motif" evidence="2">
    <location>
        <begin position="33"/>
        <end position="52"/>
    </location>
</feature>
<gene>
    <name evidence="5" type="ORF">ACFSBT_05555</name>
</gene>
<evidence type="ECO:0000313" key="6">
    <source>
        <dbReference type="Proteomes" id="UP001597187"/>
    </source>
</evidence>
<comment type="caution">
    <text evidence="5">The sequence shown here is derived from an EMBL/GenBank/DDBJ whole genome shotgun (WGS) entry which is preliminary data.</text>
</comment>
<evidence type="ECO:0000313" key="5">
    <source>
        <dbReference type="EMBL" id="MFD1512747.1"/>
    </source>
</evidence>
<dbReference type="InterPro" id="IPR001647">
    <property type="entry name" value="HTH_TetR"/>
</dbReference>
<dbReference type="Proteomes" id="UP001597187">
    <property type="component" value="Unassembled WGS sequence"/>
</dbReference>
<evidence type="ECO:0000259" key="4">
    <source>
        <dbReference type="PROSITE" id="PS50977"/>
    </source>
</evidence>
<dbReference type="AlphaFoldDB" id="A0ABD6ASY8"/>
<evidence type="ECO:0000256" key="2">
    <source>
        <dbReference type="PROSITE-ProRule" id="PRU00335"/>
    </source>
</evidence>
<dbReference type="EMBL" id="JBHUDC010000003">
    <property type="protein sequence ID" value="MFD1512747.1"/>
    <property type="molecule type" value="Genomic_DNA"/>
</dbReference>
<dbReference type="InterPro" id="IPR009057">
    <property type="entry name" value="Homeodomain-like_sf"/>
</dbReference>
<dbReference type="PANTHER" id="PTHR43479:SF11">
    <property type="entry name" value="ACREF_ENVCD OPERON REPRESSOR-RELATED"/>
    <property type="match status" value="1"/>
</dbReference>
<keyword evidence="1 2" id="KW-0238">DNA-binding</keyword>
<evidence type="ECO:0000256" key="3">
    <source>
        <dbReference type="SAM" id="MobiDB-lite"/>
    </source>
</evidence>
<dbReference type="PROSITE" id="PS50977">
    <property type="entry name" value="HTH_TETR_2"/>
    <property type="match status" value="1"/>
</dbReference>
<organism evidence="5 6">
    <name type="scientific">Halomarina rubra</name>
    <dbReference type="NCBI Taxonomy" id="2071873"/>
    <lineage>
        <taxon>Archaea</taxon>
        <taxon>Methanobacteriati</taxon>
        <taxon>Methanobacteriota</taxon>
        <taxon>Stenosarchaea group</taxon>
        <taxon>Halobacteria</taxon>
        <taxon>Halobacteriales</taxon>
        <taxon>Natronomonadaceae</taxon>
        <taxon>Halomarina</taxon>
    </lineage>
</organism>
<proteinExistence type="predicted"/>
<dbReference type="Gene3D" id="1.10.357.10">
    <property type="entry name" value="Tetracycline Repressor, domain 2"/>
    <property type="match status" value="1"/>
</dbReference>
<name>A0ABD6ASY8_9EURY</name>
<sequence>MRSFSEAERSRIDRQVRETGRELFARYGLRKTTISELTDPAGIATSTFYQFYDSKEALYLDLLEEEGEEITDRLLGESFERYDDPEPAIEAFLLGVMDEIETNPLVHQLVVGDELDRLREQFSEAEYAAEQERDVAHFLPYIQAWYDAGRVDGPSPELVAHAVRAVAFLTLHEDDIPMYQAVKETLVAAVARGMTRETGEVAANAVETEDEDTARDADDADESVSGPRSDEVTDAR</sequence>
<dbReference type="SUPFAM" id="SSF46689">
    <property type="entry name" value="Homeodomain-like"/>
    <property type="match status" value="1"/>
</dbReference>
<dbReference type="RefSeq" id="WP_250872727.1">
    <property type="nucleotide sequence ID" value="NZ_JALXFV010000003.1"/>
</dbReference>